<reference evidence="1 2" key="1">
    <citation type="journal article" date="2024" name="G3 (Bethesda)">
        <title>Genome assembly of Hibiscus sabdariffa L. provides insights into metabolisms of medicinal natural products.</title>
        <authorList>
            <person name="Kim T."/>
        </authorList>
    </citation>
    <scope>NUCLEOTIDE SEQUENCE [LARGE SCALE GENOMIC DNA]</scope>
    <source>
        <strain evidence="1">TK-2024</strain>
        <tissue evidence="1">Old leaves</tissue>
    </source>
</reference>
<evidence type="ECO:0000313" key="1">
    <source>
        <dbReference type="EMBL" id="KAK8584230.1"/>
    </source>
</evidence>
<organism evidence="1 2">
    <name type="scientific">Hibiscus sabdariffa</name>
    <name type="common">roselle</name>
    <dbReference type="NCBI Taxonomy" id="183260"/>
    <lineage>
        <taxon>Eukaryota</taxon>
        <taxon>Viridiplantae</taxon>
        <taxon>Streptophyta</taxon>
        <taxon>Embryophyta</taxon>
        <taxon>Tracheophyta</taxon>
        <taxon>Spermatophyta</taxon>
        <taxon>Magnoliopsida</taxon>
        <taxon>eudicotyledons</taxon>
        <taxon>Gunneridae</taxon>
        <taxon>Pentapetalae</taxon>
        <taxon>rosids</taxon>
        <taxon>malvids</taxon>
        <taxon>Malvales</taxon>
        <taxon>Malvaceae</taxon>
        <taxon>Malvoideae</taxon>
        <taxon>Hibiscus</taxon>
    </lineage>
</organism>
<name>A0ABR2FQ22_9ROSI</name>
<comment type="caution">
    <text evidence="1">The sequence shown here is derived from an EMBL/GenBank/DDBJ whole genome shotgun (WGS) entry which is preliminary data.</text>
</comment>
<dbReference type="EMBL" id="JBBPBM010000005">
    <property type="protein sequence ID" value="KAK8584230.1"/>
    <property type="molecule type" value="Genomic_DNA"/>
</dbReference>
<dbReference type="Proteomes" id="UP001472677">
    <property type="component" value="Unassembled WGS sequence"/>
</dbReference>
<protein>
    <recommendedName>
        <fullName evidence="3">Reverse transcriptase</fullName>
    </recommendedName>
</protein>
<sequence length="100" mass="11263">MTNGERFRRHFSNTTQGPICNGDLEDIGHVLRTCPRAIGSGWGVFLRGVIRDHDSRWILRFAQIPAAVVEMVQADRCLSGMHVDNPMPLRDVEYSLPIMG</sequence>
<accession>A0ABR2FQ22</accession>
<gene>
    <name evidence="1" type="ORF">V6N12_068476</name>
</gene>
<evidence type="ECO:0008006" key="3">
    <source>
        <dbReference type="Google" id="ProtNLM"/>
    </source>
</evidence>
<evidence type="ECO:0000313" key="2">
    <source>
        <dbReference type="Proteomes" id="UP001472677"/>
    </source>
</evidence>
<proteinExistence type="predicted"/>
<keyword evidence="2" id="KW-1185">Reference proteome</keyword>